<dbReference type="OrthoDB" id="421505at2759"/>
<organism evidence="2 3">
    <name type="scientific">Polarella glacialis</name>
    <name type="common">Dinoflagellate</name>
    <dbReference type="NCBI Taxonomy" id="89957"/>
    <lineage>
        <taxon>Eukaryota</taxon>
        <taxon>Sar</taxon>
        <taxon>Alveolata</taxon>
        <taxon>Dinophyceae</taxon>
        <taxon>Suessiales</taxon>
        <taxon>Suessiaceae</taxon>
        <taxon>Polarella</taxon>
    </lineage>
</organism>
<name>A0A813F2K0_POLGL</name>
<evidence type="ECO:0000313" key="3">
    <source>
        <dbReference type="Proteomes" id="UP000654075"/>
    </source>
</evidence>
<reference evidence="2" key="1">
    <citation type="submission" date="2021-02" db="EMBL/GenBank/DDBJ databases">
        <authorList>
            <person name="Dougan E. K."/>
            <person name="Rhodes N."/>
            <person name="Thang M."/>
            <person name="Chan C."/>
        </authorList>
    </citation>
    <scope>NUCLEOTIDE SEQUENCE</scope>
</reference>
<keyword evidence="3" id="KW-1185">Reference proteome</keyword>
<comment type="caution">
    <text evidence="2">The sequence shown here is derived from an EMBL/GenBank/DDBJ whole genome shotgun (WGS) entry which is preliminary data.</text>
</comment>
<dbReference type="AlphaFoldDB" id="A0A813F2K0"/>
<dbReference type="EMBL" id="CAJNNV010016319">
    <property type="protein sequence ID" value="CAE8604340.1"/>
    <property type="molecule type" value="Genomic_DNA"/>
</dbReference>
<evidence type="ECO:0000313" key="2">
    <source>
        <dbReference type="EMBL" id="CAE8604340.1"/>
    </source>
</evidence>
<protein>
    <submittedName>
        <fullName evidence="2">Uncharacterized protein</fullName>
    </submittedName>
</protein>
<feature type="region of interest" description="Disordered" evidence="1">
    <location>
        <begin position="30"/>
        <end position="76"/>
    </location>
</feature>
<dbReference type="Proteomes" id="UP000654075">
    <property type="component" value="Unassembled WGS sequence"/>
</dbReference>
<feature type="compositionally biased region" description="Low complexity" evidence="1">
    <location>
        <begin position="30"/>
        <end position="70"/>
    </location>
</feature>
<evidence type="ECO:0000256" key="1">
    <source>
        <dbReference type="SAM" id="MobiDB-lite"/>
    </source>
</evidence>
<gene>
    <name evidence="2" type="ORF">PGLA1383_LOCUS22503</name>
</gene>
<proteinExistence type="predicted"/>
<dbReference type="OMA" id="LEVMIMA"/>
<sequence length="311" mass="33661">MSSERRTATIVRQLLPHKVSHDSAALSSAFAASAPDHSSNKNSSSNDNNNSNNKNNNNNKSSNNNNNNNDVPVTFTTPSFQMPLEWTIGTALRLVQVAASEQIDEPMEATLDGYSTPSTADVGAASLRLRLADATGPVFGQHGSVVLAIRRGPGENWLPAIGGVPGHHKDRAGLPRQGLLEVMIMARPTTRGRVTFLPEDVLRAWLRPGCGLQLRPLSRLGDFRIDDGSGPWLRDRICHTASEAEDFALTQGGEVQNGQFSQLLSLTGLRADAKVSPPPMDEWDLARTGQLHRDVQQHDFLLSQHGDDVGA</sequence>
<accession>A0A813F2K0</accession>